<proteinExistence type="predicted"/>
<sequence>MICCRRTGDCNEAASEVLQLCNRLKRSIKGTETLVRAEVSKRWRSGNIEREAIEAAGRRGTEEALKCLPTLRADCKKGLVLARWVDVVMSFCRTREEFVDRLDEILQREEVLAGIAAEKKLQLEEVPSTLSDVFCANAVLQETVRRQAAELEELRVLRQNYQDLARELEELRQEVRTPGAKTRQKCRRSPAFETRVTTVVFFGRSWVGVFFGRSWVGLLDTGSEISILPAKILLSAQDDGYDIDRIVPEFPMDKSKQIHNASG</sequence>
<reference evidence="2 3" key="1">
    <citation type="submission" date="2018-11" db="EMBL/GenBank/DDBJ databases">
        <authorList>
            <consortium name="Pathogen Informatics"/>
        </authorList>
    </citation>
    <scope>NUCLEOTIDE SEQUENCE [LARGE SCALE GENOMIC DNA]</scope>
</reference>
<evidence type="ECO:0000313" key="3">
    <source>
        <dbReference type="Proteomes" id="UP000050761"/>
    </source>
</evidence>
<reference evidence="4" key="2">
    <citation type="submission" date="2019-09" db="UniProtKB">
        <authorList>
            <consortium name="WormBaseParasite"/>
        </authorList>
    </citation>
    <scope>IDENTIFICATION</scope>
</reference>
<keyword evidence="3" id="KW-1185">Reference proteome</keyword>
<accession>A0A183G0J6</accession>
<name>A0A183G0J6_HELPZ</name>
<dbReference type="AlphaFoldDB" id="A0A183G0J6"/>
<keyword evidence="1" id="KW-0175">Coiled coil</keyword>
<dbReference type="EMBL" id="UZAH01028456">
    <property type="protein sequence ID" value="VDP00273.1"/>
    <property type="molecule type" value="Genomic_DNA"/>
</dbReference>
<evidence type="ECO:0000313" key="4">
    <source>
        <dbReference type="WBParaSite" id="HPBE_0001462301-mRNA-1"/>
    </source>
</evidence>
<gene>
    <name evidence="2" type="ORF">HPBE_LOCUS14624</name>
</gene>
<accession>A0A3P8DVK6</accession>
<organism evidence="3 4">
    <name type="scientific">Heligmosomoides polygyrus</name>
    <name type="common">Parasitic roundworm</name>
    <dbReference type="NCBI Taxonomy" id="6339"/>
    <lineage>
        <taxon>Eukaryota</taxon>
        <taxon>Metazoa</taxon>
        <taxon>Ecdysozoa</taxon>
        <taxon>Nematoda</taxon>
        <taxon>Chromadorea</taxon>
        <taxon>Rhabditida</taxon>
        <taxon>Rhabditina</taxon>
        <taxon>Rhabditomorpha</taxon>
        <taxon>Strongyloidea</taxon>
        <taxon>Heligmosomidae</taxon>
        <taxon>Heligmosomoides</taxon>
    </lineage>
</organism>
<dbReference type="Proteomes" id="UP000050761">
    <property type="component" value="Unassembled WGS sequence"/>
</dbReference>
<dbReference type="OrthoDB" id="3863715at2759"/>
<protein>
    <submittedName>
        <fullName evidence="4">Peptidase A2 domain-containing protein</fullName>
    </submittedName>
</protein>
<evidence type="ECO:0000313" key="2">
    <source>
        <dbReference type="EMBL" id="VDP00273.1"/>
    </source>
</evidence>
<dbReference type="WBParaSite" id="HPBE_0001462301-mRNA-1">
    <property type="protein sequence ID" value="HPBE_0001462301-mRNA-1"/>
    <property type="gene ID" value="HPBE_0001462301"/>
</dbReference>
<evidence type="ECO:0000256" key="1">
    <source>
        <dbReference type="SAM" id="Coils"/>
    </source>
</evidence>
<feature type="coiled-coil region" evidence="1">
    <location>
        <begin position="137"/>
        <end position="174"/>
    </location>
</feature>